<evidence type="ECO:0000259" key="1">
    <source>
        <dbReference type="Pfam" id="PF01636"/>
    </source>
</evidence>
<comment type="caution">
    <text evidence="2">The sequence shown here is derived from an EMBL/GenBank/DDBJ whole genome shotgun (WGS) entry which is preliminary data.</text>
</comment>
<organism evidence="2 3">
    <name type="scientific">Micromonospora tarensis</name>
    <dbReference type="NCBI Taxonomy" id="2806100"/>
    <lineage>
        <taxon>Bacteria</taxon>
        <taxon>Bacillati</taxon>
        <taxon>Actinomycetota</taxon>
        <taxon>Actinomycetes</taxon>
        <taxon>Micromonosporales</taxon>
        <taxon>Micromonosporaceae</taxon>
        <taxon>Micromonospora</taxon>
    </lineage>
</organism>
<dbReference type="InterPro" id="IPR011009">
    <property type="entry name" value="Kinase-like_dom_sf"/>
</dbReference>
<evidence type="ECO:0000313" key="3">
    <source>
        <dbReference type="Proteomes" id="UP000622245"/>
    </source>
</evidence>
<dbReference type="EMBL" id="JAEVHL010000016">
    <property type="protein sequence ID" value="MBM0275037.1"/>
    <property type="molecule type" value="Genomic_DNA"/>
</dbReference>
<feature type="domain" description="Aminoglycoside phosphotransferase" evidence="1">
    <location>
        <begin position="116"/>
        <end position="166"/>
    </location>
</feature>
<accession>A0ABS1YCF9</accession>
<dbReference type="Proteomes" id="UP000622245">
    <property type="component" value="Unassembled WGS sequence"/>
</dbReference>
<keyword evidence="3" id="KW-1185">Reference proteome</keyword>
<name>A0ABS1YCF9_9ACTN</name>
<evidence type="ECO:0000313" key="2">
    <source>
        <dbReference type="EMBL" id="MBM0275037.1"/>
    </source>
</evidence>
<proteinExistence type="predicted"/>
<dbReference type="Gene3D" id="3.90.1200.10">
    <property type="match status" value="1"/>
</dbReference>
<dbReference type="SUPFAM" id="SSF56112">
    <property type="entry name" value="Protein kinase-like (PK-like)"/>
    <property type="match status" value="1"/>
</dbReference>
<dbReference type="Pfam" id="PF01636">
    <property type="entry name" value="APH"/>
    <property type="match status" value="1"/>
</dbReference>
<gene>
    <name evidence="2" type="ORF">JM949_05990</name>
</gene>
<protein>
    <submittedName>
        <fullName evidence="2">Aminoglycoside phosphotransferase family protein</fullName>
    </submittedName>
</protein>
<dbReference type="RefSeq" id="WP_203147443.1">
    <property type="nucleotide sequence ID" value="NZ_JAEVHL010000016.1"/>
</dbReference>
<sequence>MIDHEVLTGGGVNEVVRIGATVRRPTGPWSPRVHDLLRHLAAEGFRGAPRLHAVTDGGHEILDFLPGEVSGYPATPAAASAEALTTAARLLRAYHDATVEYARGAPRDGWQTAVTEPVEVICHGDYAPHNCVLDGNRVAGIIDFDHAQPGPRLWDVAYAAYRWVPMTAPGNADGFGTTAEQAARLRSFCDQYGLDDDKRVGFIDTVVARLHTMVDFMRTQAAAGNKAYAGHLADGHHIQYLNDAEYLLQQRSVFELHLQR</sequence>
<reference evidence="2 3" key="1">
    <citation type="submission" date="2021-01" db="EMBL/GenBank/DDBJ databases">
        <title>Draft genome sequence of Micromonospora sp. strain STR1s_6.</title>
        <authorList>
            <person name="Karlyshev A."/>
            <person name="Jawad R."/>
        </authorList>
    </citation>
    <scope>NUCLEOTIDE SEQUENCE [LARGE SCALE GENOMIC DNA]</scope>
    <source>
        <strain evidence="2 3">STR1S-6</strain>
    </source>
</reference>
<dbReference type="InterPro" id="IPR002575">
    <property type="entry name" value="Aminoglycoside_PTrfase"/>
</dbReference>